<dbReference type="Proteomes" id="UP000799640">
    <property type="component" value="Unassembled WGS sequence"/>
</dbReference>
<evidence type="ECO:0000259" key="2">
    <source>
        <dbReference type="PROSITE" id="PS50048"/>
    </source>
</evidence>
<dbReference type="InterPro" id="IPR053175">
    <property type="entry name" value="DHMBA_Reg_Transcription_Factor"/>
</dbReference>
<dbReference type="Pfam" id="PF00172">
    <property type="entry name" value="Zn_clus"/>
    <property type="match status" value="1"/>
</dbReference>
<dbReference type="GO" id="GO:0008270">
    <property type="term" value="F:zinc ion binding"/>
    <property type="evidence" value="ECO:0007669"/>
    <property type="project" value="InterPro"/>
</dbReference>
<feature type="domain" description="Zn(2)-C6 fungal-type" evidence="2">
    <location>
        <begin position="9"/>
        <end position="37"/>
    </location>
</feature>
<dbReference type="PROSITE" id="PS00463">
    <property type="entry name" value="ZN2_CY6_FUNGAL_1"/>
    <property type="match status" value="1"/>
</dbReference>
<proteinExistence type="predicted"/>
<evidence type="ECO:0000313" key="4">
    <source>
        <dbReference type="Proteomes" id="UP000799640"/>
    </source>
</evidence>
<dbReference type="GO" id="GO:0000981">
    <property type="term" value="F:DNA-binding transcription factor activity, RNA polymerase II-specific"/>
    <property type="evidence" value="ECO:0007669"/>
    <property type="project" value="InterPro"/>
</dbReference>
<dbReference type="EMBL" id="ML996688">
    <property type="protein sequence ID" value="KAF2404433.1"/>
    <property type="molecule type" value="Genomic_DNA"/>
</dbReference>
<organism evidence="3 4">
    <name type="scientific">Trichodelitschia bisporula</name>
    <dbReference type="NCBI Taxonomy" id="703511"/>
    <lineage>
        <taxon>Eukaryota</taxon>
        <taxon>Fungi</taxon>
        <taxon>Dikarya</taxon>
        <taxon>Ascomycota</taxon>
        <taxon>Pezizomycotina</taxon>
        <taxon>Dothideomycetes</taxon>
        <taxon>Dothideomycetes incertae sedis</taxon>
        <taxon>Phaeotrichales</taxon>
        <taxon>Phaeotrichaceae</taxon>
        <taxon>Trichodelitschia</taxon>
    </lineage>
</organism>
<dbReference type="Gene3D" id="4.10.240.10">
    <property type="entry name" value="Zn(2)-C6 fungal-type DNA-binding domain"/>
    <property type="match status" value="1"/>
</dbReference>
<protein>
    <recommendedName>
        <fullName evidence="2">Zn(2)-C6 fungal-type domain-containing protein</fullName>
    </recommendedName>
</protein>
<dbReference type="PANTHER" id="PTHR38791">
    <property type="entry name" value="ZN(II)2CYS6 TRANSCRIPTION FACTOR (EUROFUNG)-RELATED-RELATED"/>
    <property type="match status" value="1"/>
</dbReference>
<sequence>MVYTKPSRGCASCKKRKIKCDEQEPACARCLKSGWVCPGYKDEADLNFRNQTQLVVRKAQTRRTDHVWLTKTQWNANHQAGQPQSLPPSVIDRAISFFIHHFVGRAGESKVPARGYHEYLPALLQESSPNSALATITAATGLASLANAGNASPWTPAAFSLYGKAIKQLRAELQDPVEMKSDKTLAAIMLMGIFEAITCPDRNSLRALSHHIIAAARLIELRGPDQFQREVGLRIFLQLRRLIVLHCLQLHRPMPYAVKKWSTWAEPAQRKDELAANRFSELNEDLALIRVKIKEEKITSALKIHALLSPIDKKLHLWRQNLPESWMPKSYRSLDLSPAGRADWAAQYDVFPDLWVASMWNNYHSCRILINDAILSAILHDDPGIMRKEQLYSMEILVEMANKVCHSVPFYLGYAKNQHGALEDRSMDEGTAMPGGYLLMWPLYMAGMLRTTCREQRQWIASKLHQIGLRLGLRIAMFLAAALELEGTSFSDSELWVSGEFFPK</sequence>
<dbReference type="InterPro" id="IPR001138">
    <property type="entry name" value="Zn2Cys6_DnaBD"/>
</dbReference>
<dbReference type="CDD" id="cd12148">
    <property type="entry name" value="fungal_TF_MHR"/>
    <property type="match status" value="1"/>
</dbReference>
<dbReference type="SMART" id="SM00066">
    <property type="entry name" value="GAL4"/>
    <property type="match status" value="1"/>
</dbReference>
<dbReference type="SUPFAM" id="SSF57701">
    <property type="entry name" value="Zn2/Cys6 DNA-binding domain"/>
    <property type="match status" value="1"/>
</dbReference>
<dbReference type="CDD" id="cd00067">
    <property type="entry name" value="GAL4"/>
    <property type="match status" value="1"/>
</dbReference>
<name>A0A6G1I7Z7_9PEZI</name>
<evidence type="ECO:0000313" key="3">
    <source>
        <dbReference type="EMBL" id="KAF2404433.1"/>
    </source>
</evidence>
<keyword evidence="4" id="KW-1185">Reference proteome</keyword>
<accession>A0A6G1I7Z7</accession>
<reference evidence="3" key="1">
    <citation type="journal article" date="2020" name="Stud. Mycol.">
        <title>101 Dothideomycetes genomes: a test case for predicting lifestyles and emergence of pathogens.</title>
        <authorList>
            <person name="Haridas S."/>
            <person name="Albert R."/>
            <person name="Binder M."/>
            <person name="Bloem J."/>
            <person name="Labutti K."/>
            <person name="Salamov A."/>
            <person name="Andreopoulos B."/>
            <person name="Baker S."/>
            <person name="Barry K."/>
            <person name="Bills G."/>
            <person name="Bluhm B."/>
            <person name="Cannon C."/>
            <person name="Castanera R."/>
            <person name="Culley D."/>
            <person name="Daum C."/>
            <person name="Ezra D."/>
            <person name="Gonzalez J."/>
            <person name="Henrissat B."/>
            <person name="Kuo A."/>
            <person name="Liang C."/>
            <person name="Lipzen A."/>
            <person name="Lutzoni F."/>
            <person name="Magnuson J."/>
            <person name="Mondo S."/>
            <person name="Nolan M."/>
            <person name="Ohm R."/>
            <person name="Pangilinan J."/>
            <person name="Park H.-J."/>
            <person name="Ramirez L."/>
            <person name="Alfaro M."/>
            <person name="Sun H."/>
            <person name="Tritt A."/>
            <person name="Yoshinaga Y."/>
            <person name="Zwiers L.-H."/>
            <person name="Turgeon B."/>
            <person name="Goodwin S."/>
            <person name="Spatafora J."/>
            <person name="Crous P."/>
            <person name="Grigoriev I."/>
        </authorList>
    </citation>
    <scope>NUCLEOTIDE SEQUENCE</scope>
    <source>
        <strain evidence="3">CBS 262.69</strain>
    </source>
</reference>
<dbReference type="InterPro" id="IPR036864">
    <property type="entry name" value="Zn2-C6_fun-type_DNA-bd_sf"/>
</dbReference>
<dbReference type="OrthoDB" id="2991872at2759"/>
<dbReference type="Pfam" id="PF11951">
    <property type="entry name" value="Fungal_trans_2"/>
    <property type="match status" value="1"/>
</dbReference>
<dbReference type="InterPro" id="IPR021858">
    <property type="entry name" value="Fun_TF"/>
</dbReference>
<evidence type="ECO:0000256" key="1">
    <source>
        <dbReference type="ARBA" id="ARBA00023242"/>
    </source>
</evidence>
<dbReference type="PROSITE" id="PS50048">
    <property type="entry name" value="ZN2_CY6_FUNGAL_2"/>
    <property type="match status" value="1"/>
</dbReference>
<gene>
    <name evidence="3" type="ORF">EJ06DRAFT_503630</name>
</gene>
<dbReference type="AlphaFoldDB" id="A0A6G1I7Z7"/>
<keyword evidence="1" id="KW-0539">Nucleus</keyword>